<organism evidence="5 6">
    <name type="scientific">Etheostoma spectabile</name>
    <name type="common">orangethroat darter</name>
    <dbReference type="NCBI Taxonomy" id="54343"/>
    <lineage>
        <taxon>Eukaryota</taxon>
        <taxon>Metazoa</taxon>
        <taxon>Chordata</taxon>
        <taxon>Craniata</taxon>
        <taxon>Vertebrata</taxon>
        <taxon>Euteleostomi</taxon>
        <taxon>Actinopterygii</taxon>
        <taxon>Neopterygii</taxon>
        <taxon>Teleostei</taxon>
        <taxon>Neoteleostei</taxon>
        <taxon>Acanthomorphata</taxon>
        <taxon>Eupercaria</taxon>
        <taxon>Perciformes</taxon>
        <taxon>Percoidei</taxon>
        <taxon>Percidae</taxon>
        <taxon>Etheostomatinae</taxon>
        <taxon>Etheostoma</taxon>
    </lineage>
</organism>
<feature type="region of interest" description="Disordered" evidence="2">
    <location>
        <begin position="895"/>
        <end position="944"/>
    </location>
</feature>
<dbReference type="InterPro" id="IPR012934">
    <property type="entry name" value="Znf_AD"/>
</dbReference>
<dbReference type="GO" id="GO:0005794">
    <property type="term" value="C:Golgi apparatus"/>
    <property type="evidence" value="ECO:0007669"/>
    <property type="project" value="TreeGrafter"/>
</dbReference>
<dbReference type="GO" id="GO:0005813">
    <property type="term" value="C:centrosome"/>
    <property type="evidence" value="ECO:0007669"/>
    <property type="project" value="TreeGrafter"/>
</dbReference>
<dbReference type="PANTHER" id="PTHR46501">
    <property type="entry name" value="MYOMEGALIN"/>
    <property type="match status" value="1"/>
</dbReference>
<evidence type="ECO:0000259" key="3">
    <source>
        <dbReference type="Pfam" id="PF07776"/>
    </source>
</evidence>
<dbReference type="Pfam" id="PF07776">
    <property type="entry name" value="zf-AD"/>
    <property type="match status" value="1"/>
</dbReference>
<proteinExistence type="predicted"/>
<feature type="domain" description="ZAD" evidence="3">
    <location>
        <begin position="11"/>
        <end position="81"/>
    </location>
</feature>
<feature type="region of interest" description="Disordered" evidence="2">
    <location>
        <begin position="1053"/>
        <end position="1075"/>
    </location>
</feature>
<feature type="domain" description="Short myomegalin-like EB1 binding protein N-terminal" evidence="4">
    <location>
        <begin position="132"/>
        <end position="397"/>
    </location>
</feature>
<dbReference type="Pfam" id="PF18615">
    <property type="entry name" value="SMYLE_N"/>
    <property type="match status" value="1"/>
</dbReference>
<dbReference type="PANTHER" id="PTHR46501:SF2">
    <property type="entry name" value="MYOMEGALIN"/>
    <property type="match status" value="1"/>
</dbReference>
<dbReference type="GO" id="GO:0007098">
    <property type="term" value="P:centrosome cycle"/>
    <property type="evidence" value="ECO:0007669"/>
    <property type="project" value="TreeGrafter"/>
</dbReference>
<feature type="non-terminal residue" evidence="5">
    <location>
        <position position="1263"/>
    </location>
</feature>
<feature type="region of interest" description="Disordered" evidence="2">
    <location>
        <begin position="280"/>
        <end position="320"/>
    </location>
</feature>
<comment type="caution">
    <text evidence="5">The sequence shown here is derived from an EMBL/GenBank/DDBJ whole genome shotgun (WGS) entry which is preliminary data.</text>
</comment>
<feature type="compositionally biased region" description="Polar residues" evidence="2">
    <location>
        <begin position="218"/>
        <end position="232"/>
    </location>
</feature>
<feature type="region of interest" description="Disordered" evidence="2">
    <location>
        <begin position="784"/>
        <end position="806"/>
    </location>
</feature>
<dbReference type="EMBL" id="VOFY01000009">
    <property type="protein sequence ID" value="KAA8589338.1"/>
    <property type="molecule type" value="Genomic_DNA"/>
</dbReference>
<feature type="compositionally biased region" description="Acidic residues" evidence="2">
    <location>
        <begin position="908"/>
        <end position="926"/>
    </location>
</feature>
<accession>A0A5J5D3Q0</accession>
<feature type="coiled-coil region" evidence="1">
    <location>
        <begin position="447"/>
        <end position="566"/>
    </location>
</feature>
<dbReference type="GO" id="GO:0060090">
    <property type="term" value="F:molecular adaptor activity"/>
    <property type="evidence" value="ECO:0007669"/>
    <property type="project" value="TreeGrafter"/>
</dbReference>
<dbReference type="InterPro" id="IPR052593">
    <property type="entry name" value="MT-associated_AKAP9-binding"/>
</dbReference>
<keyword evidence="6" id="KW-1185">Reference proteome</keyword>
<gene>
    <name evidence="5" type="ORF">FQN60_012703</name>
</gene>
<dbReference type="GO" id="GO:0008270">
    <property type="term" value="F:zinc ion binding"/>
    <property type="evidence" value="ECO:0007669"/>
    <property type="project" value="InterPro"/>
</dbReference>
<feature type="compositionally biased region" description="Acidic residues" evidence="2">
    <location>
        <begin position="785"/>
        <end position="806"/>
    </location>
</feature>
<dbReference type="GO" id="GO:0005634">
    <property type="term" value="C:nucleus"/>
    <property type="evidence" value="ECO:0007669"/>
    <property type="project" value="InterPro"/>
</dbReference>
<evidence type="ECO:0000256" key="2">
    <source>
        <dbReference type="SAM" id="MobiDB-lite"/>
    </source>
</evidence>
<evidence type="ECO:0000259" key="4">
    <source>
        <dbReference type="Pfam" id="PF18615"/>
    </source>
</evidence>
<dbReference type="Proteomes" id="UP000327493">
    <property type="component" value="Chromosome 9"/>
</dbReference>
<evidence type="ECO:0000313" key="6">
    <source>
        <dbReference type="Proteomes" id="UP000327493"/>
    </source>
</evidence>
<name>A0A5J5D3Q0_9PERO</name>
<protein>
    <submittedName>
        <fullName evidence="5">Uncharacterized protein</fullName>
    </submittedName>
</protein>
<feature type="region of interest" description="Disordered" evidence="2">
    <location>
        <begin position="1126"/>
        <end position="1150"/>
    </location>
</feature>
<evidence type="ECO:0000256" key="1">
    <source>
        <dbReference type="SAM" id="Coils"/>
    </source>
</evidence>
<keyword evidence="1" id="KW-0175">Coiled coil</keyword>
<evidence type="ECO:0000313" key="5">
    <source>
        <dbReference type="EMBL" id="KAA8589338.1"/>
    </source>
</evidence>
<sequence>MLDVAKMKEACRICARELCGNQRRWIFHPAAKLSLQVLLSHALGRELTRDGRGEFACSKCAFMLDRMYRFDTVIARVEALSLERLHKLLLEKDRLRQCIGGLYRKNNAEDCTGAPPSGAVVGTDVASEDPPVVDLSALQDGRYSVMVQDDLTYSEYESWADREDAMPDPPTHHHLQCPAADSVPGQKPRRCRGCAGLRVADSDYEAVCKVPRRIGRRSTSCGPSTRYSTATSGVEEPATVSGDSEATAVPFVPAVSTCDRTSPSPASSVESLHTAVDVSCLPVNQKDQEEPGAEKDPQEAPAGRDTTWDKDPSEGSVSGLETTLSLLRGWEYRPVRPQRGSKLPVLVKAKLEQGLLLSLSLSGPPMRSPCGGAVDCELYHHQQLVPEVVTPCPQAELAEMEEQWLDDYVQCGPFRFQQRLIAEQQGRLSQYEGAAGQCVGELQKAQDQDLQLALEKARSALQETEEQLRASEAERQRQDAEREKLVRELRAALQTKDQLMEDYCQPLEDPKEERDSLLQKLRQRIRERDRALERAVDDKFRSVEEKEEATRRLQLLLRERERDLERQRCVLANNEETIASLEVLLRGKALELEQVCGAWRSVQRQHHEDEQRQSGVLAERDAIIGQLQAALHARTQEAQDLRCSLLAPIQSAPNDVLEELKVRLQLKDRLFQEVLADRTQQAQQHHKQVQDLLRTISSRDHEVMGEQTGRLQELRRQLSFGSGSGSGSGPDAVLELQAVQDELRLALRREAESRELSRSQAARVDALSTTLHVKDQIIRVKLSSEDEDEADDDLNSECTESVDEDESRLRVRSLANTEGRGGPGKAWSQDQVFERQGLMEVKQLVEQKRAVERELGELKAQLEKAGFSSLSQMRKALYSLQAEIGDLKHRLAGGLQPDAKHSAGQQLSDDEDEEEELDVTIEGDVVDSERPAGPQQDAVSSLDSVKTVRLQQESRELQERLMVQSDVKASFCFFCVCAAETAVQQDSKQIQVDLQDLGYETCGRSENEAEREDTSSPGMCLRSLVLQVSGVPEFDDLEMCTSLDCGSQWWPANTSSSCTSTKGTPQGSGDGDEMSSLQRLVEDLRSQLSRSQTVIRGLQSRLRSISTSSDHAPSTPRKVNWSFQASEDDEGWQSSDGGPLASPCHPHPNRGLQELASRVDALEDQLRKGGNKSIKEDVKSATWPGKFDTLIQAQARELSHLRQRLREGRGVCSILTQHLGDTTKAFEELLRANDIDYYMGQSFREQLAQSGALAQRVAAKISG</sequence>
<reference evidence="5 6" key="1">
    <citation type="submission" date="2019-08" db="EMBL/GenBank/DDBJ databases">
        <title>A chromosome-level genome assembly, high-density linkage maps, and genome scans reveal the genomic architecture of hybrid incompatibilities underlying speciation via character displacement in darters (Percidae: Etheostominae).</title>
        <authorList>
            <person name="Moran R.L."/>
            <person name="Catchen J.M."/>
            <person name="Fuller R.C."/>
        </authorList>
    </citation>
    <scope>NUCLEOTIDE SEQUENCE [LARGE SCALE GENOMIC DNA]</scope>
    <source>
        <strain evidence="5">EspeVRDwgs_2016</strain>
        <tissue evidence="5">Muscle</tissue>
    </source>
</reference>
<feature type="region of interest" description="Disordered" evidence="2">
    <location>
        <begin position="218"/>
        <end position="245"/>
    </location>
</feature>
<feature type="compositionally biased region" description="Polar residues" evidence="2">
    <location>
        <begin position="1053"/>
        <end position="1067"/>
    </location>
</feature>
<dbReference type="InterPro" id="IPR040947">
    <property type="entry name" value="SMYLE_N"/>
</dbReference>
<dbReference type="GO" id="GO:1903358">
    <property type="term" value="P:regulation of Golgi organization"/>
    <property type="evidence" value="ECO:0007669"/>
    <property type="project" value="TreeGrafter"/>
</dbReference>
<feature type="compositionally biased region" description="Basic and acidic residues" evidence="2">
    <location>
        <begin position="286"/>
        <end position="298"/>
    </location>
</feature>
<dbReference type="AlphaFoldDB" id="A0A5J5D3Q0"/>
<dbReference type="GO" id="GO:0090063">
    <property type="term" value="P:positive regulation of microtubule nucleation"/>
    <property type="evidence" value="ECO:0007669"/>
    <property type="project" value="TreeGrafter"/>
</dbReference>